<dbReference type="Proteomes" id="UP001498398">
    <property type="component" value="Unassembled WGS sequence"/>
</dbReference>
<dbReference type="EMBL" id="JBANRG010000045">
    <property type="protein sequence ID" value="KAK7446022.1"/>
    <property type="molecule type" value="Genomic_DNA"/>
</dbReference>
<name>A0ABR1J048_9AGAR</name>
<evidence type="ECO:0000313" key="1">
    <source>
        <dbReference type="EMBL" id="KAK7446022.1"/>
    </source>
</evidence>
<evidence type="ECO:0000313" key="2">
    <source>
        <dbReference type="Proteomes" id="UP001498398"/>
    </source>
</evidence>
<gene>
    <name evidence="1" type="ORF">VKT23_014645</name>
</gene>
<comment type="caution">
    <text evidence="1">The sequence shown here is derived from an EMBL/GenBank/DDBJ whole genome shotgun (WGS) entry which is preliminary data.</text>
</comment>
<accession>A0ABR1J048</accession>
<sequence>MPLSSADEYYINMTTRQVLDRADLPISSVEDLHPPPLLPVPYFGHNDPRATAKMWILTRTAPVIAERVFQFLRRVGPAHDGHRMEFDMWDEEHDGDVTLSCSCGVFRNFGTFTWLEDMNFEVLLGTWEREEKVLQEHVKRIEHSAELRREFYKFIQELTEQENTDNSAHLVV</sequence>
<keyword evidence="2" id="KW-1185">Reference proteome</keyword>
<proteinExistence type="predicted"/>
<reference evidence="1 2" key="1">
    <citation type="submission" date="2024-01" db="EMBL/GenBank/DDBJ databases">
        <title>A draft genome for the cacao thread blight pathogen Marasmiellus scandens.</title>
        <authorList>
            <person name="Baruah I.K."/>
            <person name="Leung J."/>
            <person name="Bukari Y."/>
            <person name="Amoako-Attah I."/>
            <person name="Meinhardt L.W."/>
            <person name="Bailey B.A."/>
            <person name="Cohen S.P."/>
        </authorList>
    </citation>
    <scope>NUCLEOTIDE SEQUENCE [LARGE SCALE GENOMIC DNA]</scope>
    <source>
        <strain evidence="1 2">GH-19</strain>
    </source>
</reference>
<organism evidence="1 2">
    <name type="scientific">Marasmiellus scandens</name>
    <dbReference type="NCBI Taxonomy" id="2682957"/>
    <lineage>
        <taxon>Eukaryota</taxon>
        <taxon>Fungi</taxon>
        <taxon>Dikarya</taxon>
        <taxon>Basidiomycota</taxon>
        <taxon>Agaricomycotina</taxon>
        <taxon>Agaricomycetes</taxon>
        <taxon>Agaricomycetidae</taxon>
        <taxon>Agaricales</taxon>
        <taxon>Marasmiineae</taxon>
        <taxon>Omphalotaceae</taxon>
        <taxon>Marasmiellus</taxon>
    </lineage>
</organism>
<protein>
    <submittedName>
        <fullName evidence="1">Uncharacterized protein</fullName>
    </submittedName>
</protein>